<keyword evidence="5 8" id="KW-0456">Lyase</keyword>
<feature type="binding site" evidence="7">
    <location>
        <position position="42"/>
    </location>
    <ligand>
        <name>Zn(2+)</name>
        <dbReference type="ChEBI" id="CHEBI:29105"/>
    </ligand>
</feature>
<dbReference type="EC" id="4.2.1.1" evidence="2 8"/>
<dbReference type="InterPro" id="IPR015892">
    <property type="entry name" value="Carbonic_anhydrase_CS"/>
</dbReference>
<name>A0A2T5GPW5_9SPHN</name>
<dbReference type="SUPFAM" id="SSF53056">
    <property type="entry name" value="beta-carbonic anhydrase, cab"/>
    <property type="match status" value="1"/>
</dbReference>
<keyword evidence="4 7" id="KW-0862">Zinc</keyword>
<dbReference type="GO" id="GO:0015976">
    <property type="term" value="P:carbon utilization"/>
    <property type="evidence" value="ECO:0007669"/>
    <property type="project" value="InterPro"/>
</dbReference>
<feature type="binding site" evidence="7">
    <location>
        <position position="101"/>
    </location>
    <ligand>
        <name>Zn(2+)</name>
        <dbReference type="ChEBI" id="CHEBI:29105"/>
    </ligand>
</feature>
<proteinExistence type="inferred from homology"/>
<dbReference type="PROSITE" id="PS00704">
    <property type="entry name" value="PROK_CO2_ANHYDRASE_1"/>
    <property type="match status" value="1"/>
</dbReference>
<reference evidence="9 10" key="1">
    <citation type="submission" date="2018-04" db="EMBL/GenBank/DDBJ databases">
        <title>Genomic Encyclopedia of Type Strains, Phase III (KMG-III): the genomes of soil and plant-associated and newly described type strains.</title>
        <authorList>
            <person name="Whitman W."/>
        </authorList>
    </citation>
    <scope>NUCLEOTIDE SEQUENCE [LARGE SCALE GENOMIC DNA]</scope>
    <source>
        <strain evidence="9 10">MA101b</strain>
    </source>
</reference>
<comment type="catalytic activity">
    <reaction evidence="6 8">
        <text>hydrogencarbonate + H(+) = CO2 + H2O</text>
        <dbReference type="Rhea" id="RHEA:10748"/>
        <dbReference type="ChEBI" id="CHEBI:15377"/>
        <dbReference type="ChEBI" id="CHEBI:15378"/>
        <dbReference type="ChEBI" id="CHEBI:16526"/>
        <dbReference type="ChEBI" id="CHEBI:17544"/>
        <dbReference type="EC" id="4.2.1.1"/>
    </reaction>
</comment>
<dbReference type="Proteomes" id="UP000244189">
    <property type="component" value="Unassembled WGS sequence"/>
</dbReference>
<comment type="similarity">
    <text evidence="1 8">Belongs to the beta-class carbonic anhydrase family.</text>
</comment>
<evidence type="ECO:0000256" key="7">
    <source>
        <dbReference type="PIRSR" id="PIRSR601765-1"/>
    </source>
</evidence>
<dbReference type="Gene3D" id="3.40.1050.10">
    <property type="entry name" value="Carbonic anhydrase"/>
    <property type="match status" value="1"/>
</dbReference>
<dbReference type="GO" id="GO:0004089">
    <property type="term" value="F:carbonate dehydratase activity"/>
    <property type="evidence" value="ECO:0007669"/>
    <property type="project" value="UniProtKB-UniRule"/>
</dbReference>
<dbReference type="GO" id="GO:0008270">
    <property type="term" value="F:zinc ion binding"/>
    <property type="evidence" value="ECO:0007669"/>
    <property type="project" value="UniProtKB-UniRule"/>
</dbReference>
<dbReference type="PANTHER" id="PTHR11002">
    <property type="entry name" value="CARBONIC ANHYDRASE"/>
    <property type="match status" value="1"/>
</dbReference>
<evidence type="ECO:0000313" key="9">
    <source>
        <dbReference type="EMBL" id="PTQ61346.1"/>
    </source>
</evidence>
<comment type="function">
    <text evidence="8">Reversible hydration of carbon dioxide.</text>
</comment>
<feature type="binding site" evidence="7">
    <location>
        <position position="44"/>
    </location>
    <ligand>
        <name>Zn(2+)</name>
        <dbReference type="ChEBI" id="CHEBI:29105"/>
    </ligand>
</feature>
<gene>
    <name evidence="9" type="ORF">C8J26_1677</name>
</gene>
<evidence type="ECO:0000256" key="3">
    <source>
        <dbReference type="ARBA" id="ARBA00022723"/>
    </source>
</evidence>
<dbReference type="SMART" id="SM00947">
    <property type="entry name" value="Pro_CA"/>
    <property type="match status" value="1"/>
</dbReference>
<evidence type="ECO:0000256" key="6">
    <source>
        <dbReference type="ARBA" id="ARBA00048348"/>
    </source>
</evidence>
<dbReference type="CDD" id="cd00883">
    <property type="entry name" value="beta_CA_cladeA"/>
    <property type="match status" value="1"/>
</dbReference>
<dbReference type="Pfam" id="PF00484">
    <property type="entry name" value="Pro_CA"/>
    <property type="match status" value="1"/>
</dbReference>
<evidence type="ECO:0000256" key="5">
    <source>
        <dbReference type="ARBA" id="ARBA00023239"/>
    </source>
</evidence>
<dbReference type="PANTHER" id="PTHR11002:SF76">
    <property type="entry name" value="CARBONIC ANHYDRASE"/>
    <property type="match status" value="1"/>
</dbReference>
<dbReference type="AlphaFoldDB" id="A0A2T5GPW5"/>
<evidence type="ECO:0000256" key="4">
    <source>
        <dbReference type="ARBA" id="ARBA00022833"/>
    </source>
</evidence>
<evidence type="ECO:0000256" key="8">
    <source>
        <dbReference type="RuleBase" id="RU003956"/>
    </source>
</evidence>
<dbReference type="PROSITE" id="PS00705">
    <property type="entry name" value="PROK_CO2_ANHYDRASE_2"/>
    <property type="match status" value="1"/>
</dbReference>
<dbReference type="InterPro" id="IPR036874">
    <property type="entry name" value="Carbonic_anhydrase_sf"/>
</dbReference>
<comment type="cofactor">
    <cofactor evidence="7">
        <name>Zn(2+)</name>
        <dbReference type="ChEBI" id="CHEBI:29105"/>
    </cofactor>
    <text evidence="7">Binds 1 zinc ion per subunit.</text>
</comment>
<dbReference type="RefSeq" id="WP_056417963.1">
    <property type="nucleotide sequence ID" value="NZ_JAPZPS010000004.1"/>
</dbReference>
<sequence length="212" mass="23853">MRQYKQLLLANKAWSAEIIEESPDFFQRQLVGQNPEFLWIGCSDSRVSPEQMTMTPPGNMFIHRNIANLVKDDDTNLMSVLQYAVDVLGVRHIIICGHYACGGIRATLDGGTAGPVDDWLSTARCVMHDHADEIDAQPDREQKVNRLVEVNVRDQLVRLARTETIQGAFARGQQVLLHGWVYDIRDGLIKPMMEIDASTVLEDVGRPDKVLV</sequence>
<accession>A0A2T5GPW5</accession>
<evidence type="ECO:0000256" key="1">
    <source>
        <dbReference type="ARBA" id="ARBA00006217"/>
    </source>
</evidence>
<comment type="caution">
    <text evidence="9">The sequence shown here is derived from an EMBL/GenBank/DDBJ whole genome shotgun (WGS) entry which is preliminary data.</text>
</comment>
<keyword evidence="3 7" id="KW-0479">Metal-binding</keyword>
<feature type="binding site" evidence="7">
    <location>
        <position position="98"/>
    </location>
    <ligand>
        <name>Zn(2+)</name>
        <dbReference type="ChEBI" id="CHEBI:29105"/>
    </ligand>
</feature>
<evidence type="ECO:0000313" key="10">
    <source>
        <dbReference type="Proteomes" id="UP000244189"/>
    </source>
</evidence>
<keyword evidence="10" id="KW-1185">Reference proteome</keyword>
<protein>
    <recommendedName>
        <fullName evidence="2 8">Carbonic anhydrase</fullName>
        <ecNumber evidence="2 8">4.2.1.1</ecNumber>
    </recommendedName>
    <alternativeName>
        <fullName evidence="8">Carbonate dehydratase</fullName>
    </alternativeName>
</protein>
<evidence type="ECO:0000256" key="2">
    <source>
        <dbReference type="ARBA" id="ARBA00012925"/>
    </source>
</evidence>
<dbReference type="InterPro" id="IPR001765">
    <property type="entry name" value="Carbonic_anhydrase"/>
</dbReference>
<organism evidence="9 10">
    <name type="scientific">Sphingomonas aurantiaca</name>
    <dbReference type="NCBI Taxonomy" id="185949"/>
    <lineage>
        <taxon>Bacteria</taxon>
        <taxon>Pseudomonadati</taxon>
        <taxon>Pseudomonadota</taxon>
        <taxon>Alphaproteobacteria</taxon>
        <taxon>Sphingomonadales</taxon>
        <taxon>Sphingomonadaceae</taxon>
        <taxon>Sphingomonas</taxon>
    </lineage>
</organism>
<dbReference type="EMBL" id="QAOG01000002">
    <property type="protein sequence ID" value="PTQ61346.1"/>
    <property type="molecule type" value="Genomic_DNA"/>
</dbReference>